<reference evidence="1 2" key="1">
    <citation type="journal article" date="2016" name="Mol. Biol. Evol.">
        <title>Comparative Genomics of Early-Diverging Mushroom-Forming Fungi Provides Insights into the Origins of Lignocellulose Decay Capabilities.</title>
        <authorList>
            <person name="Nagy L.G."/>
            <person name="Riley R."/>
            <person name="Tritt A."/>
            <person name="Adam C."/>
            <person name="Daum C."/>
            <person name="Floudas D."/>
            <person name="Sun H."/>
            <person name="Yadav J.S."/>
            <person name="Pangilinan J."/>
            <person name="Larsson K.H."/>
            <person name="Matsuura K."/>
            <person name="Barry K."/>
            <person name="Labutti K."/>
            <person name="Kuo R."/>
            <person name="Ohm R.A."/>
            <person name="Bhattacharya S.S."/>
            <person name="Shirouzu T."/>
            <person name="Yoshinaga Y."/>
            <person name="Martin F.M."/>
            <person name="Grigoriev I.V."/>
            <person name="Hibbett D.S."/>
        </authorList>
    </citation>
    <scope>NUCLEOTIDE SEQUENCE [LARGE SCALE GENOMIC DNA]</scope>
    <source>
        <strain evidence="1 2">CBS 109695</strain>
    </source>
</reference>
<dbReference type="Proteomes" id="UP000076532">
    <property type="component" value="Unassembled WGS sequence"/>
</dbReference>
<dbReference type="AlphaFoldDB" id="A0A166Q711"/>
<dbReference type="EMBL" id="KV417512">
    <property type="protein sequence ID" value="KZP26828.1"/>
    <property type="molecule type" value="Genomic_DNA"/>
</dbReference>
<sequence length="162" mass="18282">MYPSEGPILMRTQVAGFWVGGPILRGRRFVYYHVRYSTGREGPVPRYVRCQCGWFESGTGTTNHSTTHFTVGTTNSAHCSLGDATRIFVQFSPLHHVDVRYKVRMQVVQKHRSDANADVVSEKFRCTEGAQKGDFRTGPLEGYLPRSCRTRTALLRAPHFSA</sequence>
<organism evidence="1 2">
    <name type="scientific">Athelia psychrophila</name>
    <dbReference type="NCBI Taxonomy" id="1759441"/>
    <lineage>
        <taxon>Eukaryota</taxon>
        <taxon>Fungi</taxon>
        <taxon>Dikarya</taxon>
        <taxon>Basidiomycota</taxon>
        <taxon>Agaricomycotina</taxon>
        <taxon>Agaricomycetes</taxon>
        <taxon>Agaricomycetidae</taxon>
        <taxon>Atheliales</taxon>
        <taxon>Atheliaceae</taxon>
        <taxon>Athelia</taxon>
    </lineage>
</organism>
<name>A0A166Q711_9AGAM</name>
<gene>
    <name evidence="1" type="ORF">FIBSPDRAFT_335184</name>
</gene>
<protein>
    <submittedName>
        <fullName evidence="1">Uncharacterized protein</fullName>
    </submittedName>
</protein>
<accession>A0A166Q711</accession>
<proteinExistence type="predicted"/>
<evidence type="ECO:0000313" key="2">
    <source>
        <dbReference type="Proteomes" id="UP000076532"/>
    </source>
</evidence>
<keyword evidence="2" id="KW-1185">Reference proteome</keyword>
<evidence type="ECO:0000313" key="1">
    <source>
        <dbReference type="EMBL" id="KZP26828.1"/>
    </source>
</evidence>